<sequence length="213" mass="23814">MQNRKQRESRRMTRAYFLAGMQIRRLSEKPSFLPPDPAALWPSMGKELLSPTMLEAEGEKSVLEEGVSAWLESGDLGCSSQLSTPVRTSRGCATFPSGWQGPFRMGKLLDLKKVSGSIYWSWSSRISRDRSLPVSSLSDEVMVQLEMQLLWAPGGAEESVSNYRHMRTQWSCCWRKDSALPALGLNAARTGRKTAVLLLFLCAGSRDEINTHD</sequence>
<accession>A0A4Z2JFA8</accession>
<evidence type="ECO:0000313" key="2">
    <source>
        <dbReference type="Proteomes" id="UP000314294"/>
    </source>
</evidence>
<protein>
    <submittedName>
        <fullName evidence="1">Uncharacterized protein</fullName>
    </submittedName>
</protein>
<dbReference type="Proteomes" id="UP000314294">
    <property type="component" value="Unassembled WGS sequence"/>
</dbReference>
<dbReference type="EMBL" id="SRLO01000003">
    <property type="protein sequence ID" value="TNN88939.1"/>
    <property type="molecule type" value="Genomic_DNA"/>
</dbReference>
<reference evidence="1 2" key="1">
    <citation type="submission" date="2019-03" db="EMBL/GenBank/DDBJ databases">
        <title>First draft genome of Liparis tanakae, snailfish: a comprehensive survey of snailfish specific genes.</title>
        <authorList>
            <person name="Kim W."/>
            <person name="Song I."/>
            <person name="Jeong J.-H."/>
            <person name="Kim D."/>
            <person name="Kim S."/>
            <person name="Ryu S."/>
            <person name="Song J.Y."/>
            <person name="Lee S.K."/>
        </authorList>
    </citation>
    <scope>NUCLEOTIDE SEQUENCE [LARGE SCALE GENOMIC DNA]</scope>
    <source>
        <tissue evidence="1">Muscle</tissue>
    </source>
</reference>
<name>A0A4Z2JFA8_9TELE</name>
<dbReference type="AlphaFoldDB" id="A0A4Z2JFA8"/>
<comment type="caution">
    <text evidence="1">The sequence shown here is derived from an EMBL/GenBank/DDBJ whole genome shotgun (WGS) entry which is preliminary data.</text>
</comment>
<keyword evidence="2" id="KW-1185">Reference proteome</keyword>
<organism evidence="1 2">
    <name type="scientific">Liparis tanakae</name>
    <name type="common">Tanaka's snailfish</name>
    <dbReference type="NCBI Taxonomy" id="230148"/>
    <lineage>
        <taxon>Eukaryota</taxon>
        <taxon>Metazoa</taxon>
        <taxon>Chordata</taxon>
        <taxon>Craniata</taxon>
        <taxon>Vertebrata</taxon>
        <taxon>Euteleostomi</taxon>
        <taxon>Actinopterygii</taxon>
        <taxon>Neopterygii</taxon>
        <taxon>Teleostei</taxon>
        <taxon>Neoteleostei</taxon>
        <taxon>Acanthomorphata</taxon>
        <taxon>Eupercaria</taxon>
        <taxon>Perciformes</taxon>
        <taxon>Cottioidei</taxon>
        <taxon>Cottales</taxon>
        <taxon>Liparidae</taxon>
        <taxon>Liparis</taxon>
    </lineage>
</organism>
<gene>
    <name evidence="1" type="ORF">EYF80_000817</name>
</gene>
<proteinExistence type="predicted"/>
<evidence type="ECO:0000313" key="1">
    <source>
        <dbReference type="EMBL" id="TNN88939.1"/>
    </source>
</evidence>